<dbReference type="Proteomes" id="UP001499959">
    <property type="component" value="Unassembled WGS sequence"/>
</dbReference>
<accession>A0ABP9AWN2</accession>
<evidence type="ECO:0000256" key="1">
    <source>
        <dbReference type="SAM" id="Phobius"/>
    </source>
</evidence>
<dbReference type="EMBL" id="BAABJE010000002">
    <property type="protein sequence ID" value="GAA4786749.1"/>
    <property type="molecule type" value="Genomic_DNA"/>
</dbReference>
<dbReference type="InterPro" id="IPR036938">
    <property type="entry name" value="PAP2/HPO_sf"/>
</dbReference>
<evidence type="ECO:0000313" key="4">
    <source>
        <dbReference type="Proteomes" id="UP001499959"/>
    </source>
</evidence>
<dbReference type="InterPro" id="IPR000326">
    <property type="entry name" value="PAP2/HPO"/>
</dbReference>
<proteinExistence type="predicted"/>
<feature type="transmembrane region" description="Helical" evidence="1">
    <location>
        <begin position="222"/>
        <end position="240"/>
    </location>
</feature>
<feature type="transmembrane region" description="Helical" evidence="1">
    <location>
        <begin position="168"/>
        <end position="186"/>
    </location>
</feature>
<comment type="caution">
    <text evidence="3">The sequence shown here is derived from an EMBL/GenBank/DDBJ whole genome shotgun (WGS) entry which is preliminary data.</text>
</comment>
<keyword evidence="1" id="KW-1133">Transmembrane helix</keyword>
<dbReference type="CDD" id="cd03396">
    <property type="entry name" value="PAP2_like_6"/>
    <property type="match status" value="1"/>
</dbReference>
<gene>
    <name evidence="3" type="ORF">GCM10023307_09610</name>
</gene>
<dbReference type="Pfam" id="PF01569">
    <property type="entry name" value="PAP2"/>
    <property type="match status" value="1"/>
</dbReference>
<name>A0ABP9AWN2_9GAMM</name>
<organism evidence="3 4">
    <name type="scientific">Lysobacter hankyongensis</name>
    <dbReference type="NCBI Taxonomy" id="1176535"/>
    <lineage>
        <taxon>Bacteria</taxon>
        <taxon>Pseudomonadati</taxon>
        <taxon>Pseudomonadota</taxon>
        <taxon>Gammaproteobacteria</taxon>
        <taxon>Lysobacterales</taxon>
        <taxon>Lysobacteraceae</taxon>
        <taxon>Lysobacter</taxon>
    </lineage>
</organism>
<protein>
    <submittedName>
        <fullName evidence="3">Phosphatase PAP2 family protein</fullName>
    </submittedName>
</protein>
<dbReference type="RefSeq" id="WP_345302167.1">
    <property type="nucleotide sequence ID" value="NZ_BAABJE010000002.1"/>
</dbReference>
<feature type="domain" description="Phosphatidic acid phosphatase type 2/haloperoxidase" evidence="2">
    <location>
        <begin position="112"/>
        <end position="241"/>
    </location>
</feature>
<evidence type="ECO:0000313" key="3">
    <source>
        <dbReference type="EMBL" id="GAA4786749.1"/>
    </source>
</evidence>
<evidence type="ECO:0000259" key="2">
    <source>
        <dbReference type="Pfam" id="PF01569"/>
    </source>
</evidence>
<feature type="transmembrane region" description="Helical" evidence="1">
    <location>
        <begin position="111"/>
        <end position="128"/>
    </location>
</feature>
<dbReference type="SUPFAM" id="SSF48317">
    <property type="entry name" value="Acid phosphatase/Vanadium-dependent haloperoxidase"/>
    <property type="match status" value="1"/>
</dbReference>
<sequence>MHDTLSHVAPVVAPRSLPAAGAIDLRTHLAAPLALFAVALTLIWAYGLDWRLAHGLYAWEGYRWVLKKAFLTQHLLHRLGHDLSVAAWAGVSLAWLASFRRDGLTAWRRPLGYLTLSVLVSTALVAAIKAGSNMDCPWDIDGLGGTRPHLGLFDLRPDSLPDASCFPAGHASGGYAWMALYFFFLMTRPHLRWRGLAVGIVVGAVFGIAQQLRGAHFLSHDLWTAAICWTTALGLFLWLRPKTNIGSASR</sequence>
<keyword evidence="1" id="KW-0472">Membrane</keyword>
<keyword evidence="4" id="KW-1185">Reference proteome</keyword>
<feature type="transmembrane region" description="Helical" evidence="1">
    <location>
        <begin position="29"/>
        <end position="47"/>
    </location>
</feature>
<keyword evidence="1" id="KW-0812">Transmembrane</keyword>
<reference evidence="4" key="1">
    <citation type="journal article" date="2019" name="Int. J. Syst. Evol. Microbiol.">
        <title>The Global Catalogue of Microorganisms (GCM) 10K type strain sequencing project: providing services to taxonomists for standard genome sequencing and annotation.</title>
        <authorList>
            <consortium name="The Broad Institute Genomics Platform"/>
            <consortium name="The Broad Institute Genome Sequencing Center for Infectious Disease"/>
            <person name="Wu L."/>
            <person name="Ma J."/>
        </authorList>
    </citation>
    <scope>NUCLEOTIDE SEQUENCE [LARGE SCALE GENOMIC DNA]</scope>
    <source>
        <strain evidence="4">JCM 18204</strain>
    </source>
</reference>
<feature type="transmembrane region" description="Helical" evidence="1">
    <location>
        <begin position="193"/>
        <end position="210"/>
    </location>
</feature>